<accession>A0A9W6WCC3</accession>
<dbReference type="AlphaFoldDB" id="A0A9W6WCC3"/>
<reference evidence="1" key="1">
    <citation type="submission" date="2023-03" db="EMBL/GenBank/DDBJ databases">
        <title>Actinorhabdospora filicis NBRC 111898.</title>
        <authorList>
            <person name="Ichikawa N."/>
            <person name="Sato H."/>
            <person name="Tonouchi N."/>
        </authorList>
    </citation>
    <scope>NUCLEOTIDE SEQUENCE</scope>
    <source>
        <strain evidence="1">NBRC 111898</strain>
    </source>
</reference>
<keyword evidence="2" id="KW-1185">Reference proteome</keyword>
<dbReference type="Proteomes" id="UP001165079">
    <property type="component" value="Unassembled WGS sequence"/>
</dbReference>
<sequence>MRISPGGPIGRPTNLIGADANAEPKVDMDIAMDMVPTVSQRLTTPPLMTPHQDAPVTNGS</sequence>
<proteinExistence type="predicted"/>
<comment type="caution">
    <text evidence="1">The sequence shown here is derived from an EMBL/GenBank/DDBJ whole genome shotgun (WGS) entry which is preliminary data.</text>
</comment>
<organism evidence="1 2">
    <name type="scientific">Actinorhabdospora filicis</name>
    <dbReference type="NCBI Taxonomy" id="1785913"/>
    <lineage>
        <taxon>Bacteria</taxon>
        <taxon>Bacillati</taxon>
        <taxon>Actinomycetota</taxon>
        <taxon>Actinomycetes</taxon>
        <taxon>Micromonosporales</taxon>
        <taxon>Micromonosporaceae</taxon>
        <taxon>Actinorhabdospora</taxon>
    </lineage>
</organism>
<gene>
    <name evidence="1" type="ORF">Afil01_63060</name>
</gene>
<name>A0A9W6WCC3_9ACTN</name>
<evidence type="ECO:0000313" key="1">
    <source>
        <dbReference type="EMBL" id="GLZ81499.1"/>
    </source>
</evidence>
<evidence type="ECO:0000313" key="2">
    <source>
        <dbReference type="Proteomes" id="UP001165079"/>
    </source>
</evidence>
<protein>
    <submittedName>
        <fullName evidence="1">Uncharacterized protein</fullName>
    </submittedName>
</protein>
<dbReference type="EMBL" id="BSTX01000006">
    <property type="protein sequence ID" value="GLZ81499.1"/>
    <property type="molecule type" value="Genomic_DNA"/>
</dbReference>